<gene>
    <name evidence="1" type="ORF">AVEN_194660_1</name>
</gene>
<sequence length="146" mass="16724">MAARDEYHSKVPVETDSPVLVSYLSPPWFGHGPRLKMSRSSLGSRFKPFSPRLLLKFYFVRYPLPSRSRPFRIVRVIPLAALRTFPNVRFRNPVRNQSSHLDGRARRIPFESHRPKRLSGIGFVSLTSKVSARSSFENVETRALGS</sequence>
<protein>
    <submittedName>
        <fullName evidence="1">Uncharacterized protein</fullName>
    </submittedName>
</protein>
<comment type="caution">
    <text evidence="1">The sequence shown here is derived from an EMBL/GenBank/DDBJ whole genome shotgun (WGS) entry which is preliminary data.</text>
</comment>
<proteinExistence type="predicted"/>
<keyword evidence="2" id="KW-1185">Reference proteome</keyword>
<evidence type="ECO:0000313" key="1">
    <source>
        <dbReference type="EMBL" id="GBL75486.1"/>
    </source>
</evidence>
<reference evidence="1 2" key="1">
    <citation type="journal article" date="2019" name="Sci. Rep.">
        <title>Orb-weaving spider Araneus ventricosus genome elucidates the spidroin gene catalogue.</title>
        <authorList>
            <person name="Kono N."/>
            <person name="Nakamura H."/>
            <person name="Ohtoshi R."/>
            <person name="Moran D.A.P."/>
            <person name="Shinohara A."/>
            <person name="Yoshida Y."/>
            <person name="Fujiwara M."/>
            <person name="Mori M."/>
            <person name="Tomita M."/>
            <person name="Arakawa K."/>
        </authorList>
    </citation>
    <scope>NUCLEOTIDE SEQUENCE [LARGE SCALE GENOMIC DNA]</scope>
</reference>
<name>A0A4Y2A8C9_ARAVE</name>
<dbReference type="EMBL" id="BGPR01000007">
    <property type="protein sequence ID" value="GBL75486.1"/>
    <property type="molecule type" value="Genomic_DNA"/>
</dbReference>
<dbReference type="Proteomes" id="UP000499080">
    <property type="component" value="Unassembled WGS sequence"/>
</dbReference>
<accession>A0A4Y2A8C9</accession>
<organism evidence="1 2">
    <name type="scientific">Araneus ventricosus</name>
    <name type="common">Orbweaver spider</name>
    <name type="synonym">Epeira ventricosa</name>
    <dbReference type="NCBI Taxonomy" id="182803"/>
    <lineage>
        <taxon>Eukaryota</taxon>
        <taxon>Metazoa</taxon>
        <taxon>Ecdysozoa</taxon>
        <taxon>Arthropoda</taxon>
        <taxon>Chelicerata</taxon>
        <taxon>Arachnida</taxon>
        <taxon>Araneae</taxon>
        <taxon>Araneomorphae</taxon>
        <taxon>Entelegynae</taxon>
        <taxon>Araneoidea</taxon>
        <taxon>Araneidae</taxon>
        <taxon>Araneus</taxon>
    </lineage>
</organism>
<dbReference type="AlphaFoldDB" id="A0A4Y2A8C9"/>
<evidence type="ECO:0000313" key="2">
    <source>
        <dbReference type="Proteomes" id="UP000499080"/>
    </source>
</evidence>